<evidence type="ECO:0000256" key="3">
    <source>
        <dbReference type="ARBA" id="ARBA00022777"/>
    </source>
</evidence>
<gene>
    <name evidence="7" type="ORF">LX81_03441</name>
</gene>
<dbReference type="Pfam" id="PF02782">
    <property type="entry name" value="FGGY_C"/>
    <property type="match status" value="1"/>
</dbReference>
<proteinExistence type="inferred from homology"/>
<dbReference type="GO" id="GO:0016301">
    <property type="term" value="F:kinase activity"/>
    <property type="evidence" value="ECO:0007669"/>
    <property type="project" value="UniProtKB-KW"/>
</dbReference>
<dbReference type="InterPro" id="IPR043129">
    <property type="entry name" value="ATPase_NBD"/>
</dbReference>
<dbReference type="InterPro" id="IPR018484">
    <property type="entry name" value="FGGY_N"/>
</dbReference>
<evidence type="ECO:0000256" key="1">
    <source>
        <dbReference type="ARBA" id="ARBA00009156"/>
    </source>
</evidence>
<dbReference type="AlphaFoldDB" id="A0A2W7MYI5"/>
<evidence type="ECO:0000259" key="6">
    <source>
        <dbReference type="Pfam" id="PF02782"/>
    </source>
</evidence>
<comment type="similarity">
    <text evidence="1">Belongs to the FGGY kinase family.</text>
</comment>
<keyword evidence="3 7" id="KW-0418">Kinase</keyword>
<dbReference type="PIRSF" id="PIRSF000538">
    <property type="entry name" value="GlpK"/>
    <property type="match status" value="1"/>
</dbReference>
<dbReference type="GO" id="GO:0005975">
    <property type="term" value="P:carbohydrate metabolic process"/>
    <property type="evidence" value="ECO:0007669"/>
    <property type="project" value="InterPro"/>
</dbReference>
<feature type="region of interest" description="Disordered" evidence="4">
    <location>
        <begin position="490"/>
        <end position="516"/>
    </location>
</feature>
<sequence>MYVGLDIGTSMIKAALFDERGREIAERGQRARQLHAPLGWSEIDGEATWRAVCAVIGRLMEGRDPRALRGMGLTGVMLGAWLVDGRGDVLRPPILWNDARTQSLVDGLVAETPDLIAQIYGESGSTMQLGCTLPILAWLRRHEPEILDRAKWALPAKDYIRFRLTGEIATDESEGAMAPGSARDRTYSASQAARLGVSGLTHLLAPVRRGETLGGRVTRAAAEATGLPEGLPVAIGTGDTSACALGAGCYRAEQAASVLGTTCLNGVLLDAPAFGPVQGLLFILPGGLWMRTMVNVAGTTVLDWALATLCRDLAADPAPYDTMGALAAAAPAHAGGLVFVPYLSASGVIAPRIEPRARAGFMGLAPQHDRATMLRAIYEGIAHAIRDCYAQIGRPPSDIRLCGGGARSAFWSQIIADATGTVVAVPEGSQFGAKGAALCAATAIGDFADIREASAATSILHRRHEPDPRAASRFDEAHLRYRIAADAAMGPLTAMAGPPPRDGAARKPDRSHPGTD</sequence>
<protein>
    <submittedName>
        <fullName evidence="7">Xylulokinase</fullName>
    </submittedName>
</protein>
<keyword evidence="2" id="KW-0808">Transferase</keyword>
<dbReference type="Pfam" id="PF00370">
    <property type="entry name" value="FGGY_N"/>
    <property type="match status" value="1"/>
</dbReference>
<comment type="caution">
    <text evidence="7">The sequence shown here is derived from an EMBL/GenBank/DDBJ whole genome shotgun (WGS) entry which is preliminary data.</text>
</comment>
<name>A0A2W7MYI5_9RHOB</name>
<dbReference type="EMBL" id="QKZL01000021">
    <property type="protein sequence ID" value="PZX12890.1"/>
    <property type="molecule type" value="Genomic_DNA"/>
</dbReference>
<dbReference type="CDD" id="cd07802">
    <property type="entry name" value="ASKHA_NBD_FGGY_EcLyxK-like"/>
    <property type="match status" value="1"/>
</dbReference>
<feature type="compositionally biased region" description="Basic and acidic residues" evidence="4">
    <location>
        <begin position="503"/>
        <end position="516"/>
    </location>
</feature>
<dbReference type="SUPFAM" id="SSF53067">
    <property type="entry name" value="Actin-like ATPase domain"/>
    <property type="match status" value="2"/>
</dbReference>
<dbReference type="RefSeq" id="WP_111538496.1">
    <property type="nucleotide sequence ID" value="NZ_QKZL01000021.1"/>
</dbReference>
<dbReference type="Gene3D" id="3.30.420.40">
    <property type="match status" value="2"/>
</dbReference>
<dbReference type="PANTHER" id="PTHR43095">
    <property type="entry name" value="SUGAR KINASE"/>
    <property type="match status" value="1"/>
</dbReference>
<evidence type="ECO:0000256" key="2">
    <source>
        <dbReference type="ARBA" id="ARBA00022679"/>
    </source>
</evidence>
<feature type="domain" description="Carbohydrate kinase FGGY N-terminal" evidence="5">
    <location>
        <begin position="1"/>
        <end position="246"/>
    </location>
</feature>
<evidence type="ECO:0000313" key="8">
    <source>
        <dbReference type="Proteomes" id="UP000248916"/>
    </source>
</evidence>
<evidence type="ECO:0000259" key="5">
    <source>
        <dbReference type="Pfam" id="PF00370"/>
    </source>
</evidence>
<keyword evidence="8" id="KW-1185">Reference proteome</keyword>
<dbReference type="InterPro" id="IPR000577">
    <property type="entry name" value="Carb_kinase_FGGY"/>
</dbReference>
<feature type="domain" description="Carbohydrate kinase FGGY C-terminal" evidence="6">
    <location>
        <begin position="256"/>
        <end position="443"/>
    </location>
</feature>
<organism evidence="7 8">
    <name type="scientific">Palleronia aestuarii</name>
    <dbReference type="NCBI Taxonomy" id="568105"/>
    <lineage>
        <taxon>Bacteria</taxon>
        <taxon>Pseudomonadati</taxon>
        <taxon>Pseudomonadota</taxon>
        <taxon>Alphaproteobacteria</taxon>
        <taxon>Rhodobacterales</taxon>
        <taxon>Roseobacteraceae</taxon>
        <taxon>Palleronia</taxon>
    </lineage>
</organism>
<dbReference type="PANTHER" id="PTHR43095:SF5">
    <property type="entry name" value="XYLULOSE KINASE"/>
    <property type="match status" value="1"/>
</dbReference>
<dbReference type="OrthoDB" id="9805576at2"/>
<dbReference type="InterPro" id="IPR050406">
    <property type="entry name" value="FGGY_Carb_Kinase"/>
</dbReference>
<evidence type="ECO:0000256" key="4">
    <source>
        <dbReference type="SAM" id="MobiDB-lite"/>
    </source>
</evidence>
<dbReference type="Proteomes" id="UP000248916">
    <property type="component" value="Unassembled WGS sequence"/>
</dbReference>
<dbReference type="InterPro" id="IPR018485">
    <property type="entry name" value="FGGY_C"/>
</dbReference>
<accession>A0A2W7MYI5</accession>
<reference evidence="7 8" key="1">
    <citation type="submission" date="2018-06" db="EMBL/GenBank/DDBJ databases">
        <title>Genomic Encyclopedia of Archaeal and Bacterial Type Strains, Phase II (KMG-II): from individual species to whole genera.</title>
        <authorList>
            <person name="Goeker M."/>
        </authorList>
    </citation>
    <scope>NUCLEOTIDE SEQUENCE [LARGE SCALE GENOMIC DNA]</scope>
    <source>
        <strain evidence="7 8">DSM 22009</strain>
    </source>
</reference>
<evidence type="ECO:0000313" key="7">
    <source>
        <dbReference type="EMBL" id="PZX12890.1"/>
    </source>
</evidence>